<proteinExistence type="predicted"/>
<keyword evidence="4" id="KW-1185">Reference proteome</keyword>
<feature type="signal peptide" evidence="1">
    <location>
        <begin position="1"/>
        <end position="23"/>
    </location>
</feature>
<evidence type="ECO:0000256" key="1">
    <source>
        <dbReference type="SAM" id="SignalP"/>
    </source>
</evidence>
<dbReference type="EMBL" id="JAMTCG010000003">
    <property type="protein sequence ID" value="MCP2160585.1"/>
    <property type="molecule type" value="Genomic_DNA"/>
</dbReference>
<dbReference type="Pfam" id="PF01522">
    <property type="entry name" value="Polysacc_deac_1"/>
    <property type="match status" value="1"/>
</dbReference>
<feature type="chain" id="PRO_5046311323" evidence="1">
    <location>
        <begin position="24"/>
        <end position="244"/>
    </location>
</feature>
<dbReference type="InterPro" id="IPR002509">
    <property type="entry name" value="NODB_dom"/>
</dbReference>
<evidence type="ECO:0000259" key="2">
    <source>
        <dbReference type="PROSITE" id="PS51677"/>
    </source>
</evidence>
<dbReference type="Gene3D" id="3.20.20.370">
    <property type="entry name" value="Glycoside hydrolase/deacetylase"/>
    <property type="match status" value="1"/>
</dbReference>
<comment type="caution">
    <text evidence="3">The sequence shown here is derived from an EMBL/GenBank/DDBJ whole genome shotgun (WGS) entry which is preliminary data.</text>
</comment>
<evidence type="ECO:0000313" key="3">
    <source>
        <dbReference type="EMBL" id="MCP2160585.1"/>
    </source>
</evidence>
<feature type="domain" description="NodB homology" evidence="2">
    <location>
        <begin position="47"/>
        <end position="244"/>
    </location>
</feature>
<keyword evidence="1" id="KW-0732">Signal</keyword>
<dbReference type="PANTHER" id="PTHR10587">
    <property type="entry name" value="GLYCOSYL TRANSFERASE-RELATED"/>
    <property type="match status" value="1"/>
</dbReference>
<dbReference type="InterPro" id="IPR011330">
    <property type="entry name" value="Glyco_hydro/deAcase_b/a-brl"/>
</dbReference>
<dbReference type="InterPro" id="IPR050248">
    <property type="entry name" value="Polysacc_deacetylase_ArnD"/>
</dbReference>
<dbReference type="PROSITE" id="PS51677">
    <property type="entry name" value="NODB"/>
    <property type="match status" value="1"/>
</dbReference>
<organism evidence="3 4">
    <name type="scientific">Williamsia serinedens</name>
    <dbReference type="NCBI Taxonomy" id="391736"/>
    <lineage>
        <taxon>Bacteria</taxon>
        <taxon>Bacillati</taxon>
        <taxon>Actinomycetota</taxon>
        <taxon>Actinomycetes</taxon>
        <taxon>Mycobacteriales</taxon>
        <taxon>Nocardiaceae</taxon>
        <taxon>Williamsia</taxon>
    </lineage>
</organism>
<dbReference type="SUPFAM" id="SSF88713">
    <property type="entry name" value="Glycoside hydrolase/deacetylase"/>
    <property type="match status" value="1"/>
</dbReference>
<dbReference type="Proteomes" id="UP001205740">
    <property type="component" value="Unassembled WGS sequence"/>
</dbReference>
<sequence length="244" mass="25306">MTRRAVFTAAAGIAMSAVTGARATASPGAFGTDLPGIVQTVPTGGRPTLALTFDACGGPRGNDVDVELLDVLLRYQVPATLFLNRRWIAANLELAHTLAADPLFALGNHGTRHVPLSVSGRSAYGIAGTRSPSDAAREVADNQAFMTTEFGRSPGWFRTGTAHYDGPAVAIVGGMGLWIAGYAVNGDAGATLEPRQVAQQLLTAPSGAIVLCHMNKPDGGTAEGFRAALPILVRSGTEFVHLSR</sequence>
<accession>A0ABT1H1P8</accession>
<name>A0ABT1H1P8_9NOCA</name>
<reference evidence="3 4" key="1">
    <citation type="submission" date="2022-06" db="EMBL/GenBank/DDBJ databases">
        <title>Genomic Encyclopedia of Archaeal and Bacterial Type Strains, Phase II (KMG-II): from individual species to whole genera.</title>
        <authorList>
            <person name="Goeker M."/>
        </authorList>
    </citation>
    <scope>NUCLEOTIDE SEQUENCE [LARGE SCALE GENOMIC DNA]</scope>
    <source>
        <strain evidence="3 4">DSM 45037</strain>
    </source>
</reference>
<dbReference type="PANTHER" id="PTHR10587:SF134">
    <property type="entry name" value="SECRETED PROTEIN"/>
    <property type="match status" value="1"/>
</dbReference>
<protein>
    <submittedName>
        <fullName evidence="3">Peptidoglycan/xylan/chitin deacetylase, PgdA/CDA1 family</fullName>
    </submittedName>
</protein>
<gene>
    <name evidence="3" type="ORF">LX12_001772</name>
</gene>
<evidence type="ECO:0000313" key="4">
    <source>
        <dbReference type="Proteomes" id="UP001205740"/>
    </source>
</evidence>